<evidence type="ECO:0000256" key="12">
    <source>
        <dbReference type="ARBA" id="ARBA00034546"/>
    </source>
</evidence>
<dbReference type="EnsemblMetazoa" id="XM_021056133.2">
    <property type="protein sequence ID" value="XP_020911792.1"/>
    <property type="gene ID" value="LOC110249558"/>
</dbReference>
<keyword evidence="14" id="KW-0472">Membrane</keyword>
<evidence type="ECO:0000256" key="9">
    <source>
        <dbReference type="ARBA" id="ARBA00022723"/>
    </source>
</evidence>
<dbReference type="RefSeq" id="XP_020911792.1">
    <property type="nucleotide sequence ID" value="XM_021056133.2"/>
</dbReference>
<comment type="cofactor">
    <cofactor evidence="1">
        <name>Mg(2+)</name>
        <dbReference type="ChEBI" id="CHEBI:18420"/>
    </cofactor>
</comment>
<dbReference type="PROSITE" id="PS00444">
    <property type="entry name" value="POLYPRENYL_SYNTHASE_2"/>
    <property type="match status" value="1"/>
</dbReference>
<dbReference type="KEGG" id="epa:110249558"/>
<dbReference type="InterPro" id="IPR039702">
    <property type="entry name" value="FPS1-like"/>
</dbReference>
<dbReference type="InterPro" id="IPR033749">
    <property type="entry name" value="Polyprenyl_synt_CS"/>
</dbReference>
<dbReference type="Gene3D" id="1.10.600.10">
    <property type="entry name" value="Farnesyl Diphosphate Synthase"/>
    <property type="match status" value="1"/>
</dbReference>
<evidence type="ECO:0000256" key="10">
    <source>
        <dbReference type="ARBA" id="ARBA00022842"/>
    </source>
</evidence>
<keyword evidence="11" id="KW-0443">Lipid metabolism</keyword>
<keyword evidence="9" id="KW-0479">Metal-binding</keyword>
<evidence type="ECO:0000256" key="4">
    <source>
        <dbReference type="ARBA" id="ARBA00006706"/>
    </source>
</evidence>
<dbReference type="PROSITE" id="PS00723">
    <property type="entry name" value="POLYPRENYL_SYNTHASE_1"/>
    <property type="match status" value="1"/>
</dbReference>
<evidence type="ECO:0000313" key="15">
    <source>
        <dbReference type="EnsemblMetazoa" id="XP_020911792.1"/>
    </source>
</evidence>
<dbReference type="GO" id="GO:0004337">
    <property type="term" value="F:(2E,6E)-farnesyl diphosphate synthase activity"/>
    <property type="evidence" value="ECO:0007669"/>
    <property type="project" value="UniProtKB-EC"/>
</dbReference>
<accession>A0A913XYJ5</accession>
<keyword evidence="8 13" id="KW-0808">Transferase</keyword>
<keyword evidence="14" id="KW-0812">Transmembrane</keyword>
<dbReference type="AlphaFoldDB" id="A0A913XYJ5"/>
<comment type="pathway">
    <text evidence="3">Isoprenoid biosynthesis; farnesyl diphosphate biosynthesis; farnesyl diphosphate from geranyl diphosphate and isopentenyl diphosphate: step 1/1.</text>
</comment>
<evidence type="ECO:0000256" key="8">
    <source>
        <dbReference type="ARBA" id="ARBA00022679"/>
    </source>
</evidence>
<dbReference type="OrthoDB" id="10257492at2759"/>
<dbReference type="GeneID" id="110249558"/>
<reference evidence="15" key="1">
    <citation type="submission" date="2022-11" db="UniProtKB">
        <authorList>
            <consortium name="EnsemblMetazoa"/>
        </authorList>
    </citation>
    <scope>IDENTIFICATION</scope>
</reference>
<name>A0A913XYJ5_EXADI</name>
<evidence type="ECO:0000256" key="6">
    <source>
        <dbReference type="ARBA" id="ARBA00012833"/>
    </source>
</evidence>
<dbReference type="SUPFAM" id="SSF48576">
    <property type="entry name" value="Terpenoid synthases"/>
    <property type="match status" value="1"/>
</dbReference>
<evidence type="ECO:0000256" key="1">
    <source>
        <dbReference type="ARBA" id="ARBA00001946"/>
    </source>
</evidence>
<evidence type="ECO:0000256" key="5">
    <source>
        <dbReference type="ARBA" id="ARBA00012439"/>
    </source>
</evidence>
<dbReference type="GO" id="GO:0046872">
    <property type="term" value="F:metal ion binding"/>
    <property type="evidence" value="ECO:0007669"/>
    <property type="project" value="UniProtKB-KW"/>
</dbReference>
<evidence type="ECO:0000256" key="11">
    <source>
        <dbReference type="ARBA" id="ARBA00023098"/>
    </source>
</evidence>
<comment type="similarity">
    <text evidence="4 13">Belongs to the FPP/GGPP synthase family.</text>
</comment>
<proteinExistence type="inferred from homology"/>
<dbReference type="GO" id="GO:0004161">
    <property type="term" value="F:dimethylallyltranstransferase activity"/>
    <property type="evidence" value="ECO:0007669"/>
    <property type="project" value="UniProtKB-EC"/>
</dbReference>
<dbReference type="CDD" id="cd00685">
    <property type="entry name" value="Trans_IPPS_HT"/>
    <property type="match status" value="1"/>
</dbReference>
<evidence type="ECO:0000256" key="13">
    <source>
        <dbReference type="RuleBase" id="RU004466"/>
    </source>
</evidence>
<dbReference type="InterPro" id="IPR008949">
    <property type="entry name" value="Isoprenoid_synthase_dom_sf"/>
</dbReference>
<protein>
    <recommendedName>
        <fullName evidence="12">Farnesyl pyrophosphate synthase</fullName>
        <ecNumber evidence="6">2.5.1.1</ecNumber>
        <ecNumber evidence="5">2.5.1.10</ecNumber>
    </recommendedName>
</protein>
<dbReference type="SFLD" id="SFLDS00005">
    <property type="entry name" value="Isoprenoid_Synthase_Type_I"/>
    <property type="match status" value="1"/>
</dbReference>
<dbReference type="EC" id="2.5.1.10" evidence="5"/>
<dbReference type="InterPro" id="IPR000092">
    <property type="entry name" value="Polyprenyl_synt"/>
</dbReference>
<sequence length="345" mass="40013">MNYAEEDRKRFDAAFTRIVDDVVSNEGHDKEIKDAVLKLRQVLEYNVPGGKRNRGLSVIGSIRHLLNEEDVTEDVINIAILLGWCVEWFQAFFLVADDIMDQSLTRRGQPCWYKKPDVGLIAVNDCIMMEQTVFDLLKKHIRHKDYYLDVVELFHEVAYLTSLGQSMDLITKPGKAFENFTLDRYKTIVKYKTAFYSFYLPVALALYMAGITDKETHENAKTILLEMGEFFQIQDDFLDAFGDPAITGKVGTDIEENKCTWLIVKALEKATPQQLSVIKENYGINDKEASSKVKDIYKDLNLEKVFRDYEETSHERMIQLILEKSQKIPKAVFLEFVQKIYKRKK</sequence>
<feature type="transmembrane region" description="Helical" evidence="14">
    <location>
        <begin position="194"/>
        <end position="212"/>
    </location>
</feature>
<evidence type="ECO:0000256" key="2">
    <source>
        <dbReference type="ARBA" id="ARBA00004932"/>
    </source>
</evidence>
<keyword evidence="14" id="KW-1133">Transmembrane helix</keyword>
<comment type="pathway">
    <text evidence="2">Isoprenoid biosynthesis; geranyl diphosphate biosynthesis; geranyl diphosphate from dimethylallyl diphosphate and isopentenyl diphosphate: step 1/1.</text>
</comment>
<evidence type="ECO:0000256" key="3">
    <source>
        <dbReference type="ARBA" id="ARBA00005035"/>
    </source>
</evidence>
<keyword evidence="7" id="KW-0444">Lipid biosynthesis</keyword>
<dbReference type="SFLD" id="SFLDG01017">
    <property type="entry name" value="Polyprenyl_Transferase_Like"/>
    <property type="match status" value="1"/>
</dbReference>
<organism evidence="15 16">
    <name type="scientific">Exaiptasia diaphana</name>
    <name type="common">Tropical sea anemone</name>
    <name type="synonym">Aiptasia pulchella</name>
    <dbReference type="NCBI Taxonomy" id="2652724"/>
    <lineage>
        <taxon>Eukaryota</taxon>
        <taxon>Metazoa</taxon>
        <taxon>Cnidaria</taxon>
        <taxon>Anthozoa</taxon>
        <taxon>Hexacorallia</taxon>
        <taxon>Actiniaria</taxon>
        <taxon>Aiptasiidae</taxon>
        <taxon>Exaiptasia</taxon>
    </lineage>
</organism>
<dbReference type="GO" id="GO:0045337">
    <property type="term" value="P:farnesyl diphosphate biosynthetic process"/>
    <property type="evidence" value="ECO:0007669"/>
    <property type="project" value="TreeGrafter"/>
</dbReference>
<dbReference type="Proteomes" id="UP000887567">
    <property type="component" value="Unplaced"/>
</dbReference>
<dbReference type="EC" id="2.5.1.1" evidence="6"/>
<dbReference type="PANTHER" id="PTHR11525">
    <property type="entry name" value="FARNESYL-PYROPHOSPHATE SYNTHETASE"/>
    <property type="match status" value="1"/>
</dbReference>
<evidence type="ECO:0000313" key="16">
    <source>
        <dbReference type="Proteomes" id="UP000887567"/>
    </source>
</evidence>
<evidence type="ECO:0000256" key="14">
    <source>
        <dbReference type="SAM" id="Phobius"/>
    </source>
</evidence>
<dbReference type="Pfam" id="PF00348">
    <property type="entry name" value="polyprenyl_synt"/>
    <property type="match status" value="1"/>
</dbReference>
<keyword evidence="16" id="KW-1185">Reference proteome</keyword>
<evidence type="ECO:0000256" key="7">
    <source>
        <dbReference type="ARBA" id="ARBA00022516"/>
    </source>
</evidence>
<dbReference type="GO" id="GO:0005737">
    <property type="term" value="C:cytoplasm"/>
    <property type="evidence" value="ECO:0007669"/>
    <property type="project" value="TreeGrafter"/>
</dbReference>
<dbReference type="PANTHER" id="PTHR11525:SF0">
    <property type="entry name" value="FARNESYL PYROPHOSPHATE SYNTHASE"/>
    <property type="match status" value="1"/>
</dbReference>
<dbReference type="OMA" id="CSWVVNQ"/>
<keyword evidence="10" id="KW-0460">Magnesium</keyword>
<dbReference type="FunFam" id="1.10.600.10:FF:000006">
    <property type="entry name" value="Farnesyl pyrophosphate synthase"/>
    <property type="match status" value="1"/>
</dbReference>